<name>A0A2U2PBI1_9SPHI</name>
<evidence type="ECO:0008006" key="3">
    <source>
        <dbReference type="Google" id="ProtNLM"/>
    </source>
</evidence>
<organism evidence="1 2">
    <name type="scientific">Pararcticibacter amylolyticus</name>
    <dbReference type="NCBI Taxonomy" id="2173175"/>
    <lineage>
        <taxon>Bacteria</taxon>
        <taxon>Pseudomonadati</taxon>
        <taxon>Bacteroidota</taxon>
        <taxon>Sphingobacteriia</taxon>
        <taxon>Sphingobacteriales</taxon>
        <taxon>Sphingobacteriaceae</taxon>
        <taxon>Pararcticibacter</taxon>
    </lineage>
</organism>
<dbReference type="AlphaFoldDB" id="A0A2U2PBI1"/>
<dbReference type="Gene3D" id="2.60.40.10">
    <property type="entry name" value="Immunoglobulins"/>
    <property type="match status" value="1"/>
</dbReference>
<sequence length="815" mass="90475">MLLECSMRPFDILRAVWDNKFLYILLMNLFFNAFEVSSQVTSPFNLRYHTQQRGGIQYVANAILSCKGCDAVNELPPYGKGNNNDFDMFFVDVDEDQTTFNSSSASLNLPDCSSISFVGLYWGAVGSPTNPRIKEKNRVKLGLPGKQSYIDLVADQDLGNFRNRHYQYFKDITSLVHTLPSPNGTFTVGNIVTDQGAKDLYAGWTIVVVFKNDLLPSRDLSVFDGFVPVVYPTRFDLNIGGFQTPPRGPVSLDFGVVAYDGERGIGGDRMLINNKPVFDILHDKDNVFNSTIAVNGEVAKNTSPALKNTLGYDASIIHLENSDFTYLKNNETSLVVTLETVKEDYFVGVLTSAIDNFNPDFKFQSQPVIGDKGNALLVPGETASFEYNLKNIGNDKSSITTFIDTIPDSFDFIKGSFEVKYDNESWIQLSQESKGGRYIKYSWETKRIEASLGAIASGDSVKVRYRAQVTSDLDKIKCAGSIISKYAWLQYYGNINTNWFSKEPSAAVIKNNCSLEGPVNILFDTQFGVKDTAINIYCSGTPVSDLHLPTGYALYKSDDVSFQHPLDKLGGSGVYKAYRKLSTGCEYSFNVIARADSVTIYSQPDNIEATVGSGVAFSVGIKGENVSFQWQVNKGTGTWEDIAGATERSLTIPKVTEEMDGYNYRLRITTPCKDYLLSVKVVLSVKKQPVSKPSEEPEPQPEVKDENVGALFVPNAFMPASNTQELRNFVVKGHGLAKWQMTIFNKWDQVIWKTDVIGADGSPAESWDGKMFGADAPQGAYMWAIEAVFEDGKEWEGMSVRDSKPRKSGVVYLLR</sequence>
<evidence type="ECO:0000313" key="1">
    <source>
        <dbReference type="EMBL" id="PWG78713.1"/>
    </source>
</evidence>
<dbReference type="EMBL" id="QEAS01000021">
    <property type="protein sequence ID" value="PWG78713.1"/>
    <property type="molecule type" value="Genomic_DNA"/>
</dbReference>
<keyword evidence="2" id="KW-1185">Reference proteome</keyword>
<gene>
    <name evidence="1" type="ORF">DDR33_21065</name>
</gene>
<comment type="caution">
    <text evidence="1">The sequence shown here is derived from an EMBL/GenBank/DDBJ whole genome shotgun (WGS) entry which is preliminary data.</text>
</comment>
<accession>A0A2U2PBI1</accession>
<evidence type="ECO:0000313" key="2">
    <source>
        <dbReference type="Proteomes" id="UP000245647"/>
    </source>
</evidence>
<dbReference type="Proteomes" id="UP000245647">
    <property type="component" value="Unassembled WGS sequence"/>
</dbReference>
<proteinExistence type="predicted"/>
<protein>
    <recommendedName>
        <fullName evidence="3">DUF11 domain-containing protein</fullName>
    </recommendedName>
</protein>
<reference evidence="1 2" key="1">
    <citation type="submission" date="2018-04" db="EMBL/GenBank/DDBJ databases">
        <title>Pedobacter chongqingensis sp. nov., isolated from a rottenly hemp rope.</title>
        <authorList>
            <person name="Cai Y."/>
        </authorList>
    </citation>
    <scope>NUCLEOTIDE SEQUENCE [LARGE SCALE GENOMIC DNA]</scope>
    <source>
        <strain evidence="1 2">FJ4-8</strain>
    </source>
</reference>
<dbReference type="InterPro" id="IPR013783">
    <property type="entry name" value="Ig-like_fold"/>
</dbReference>